<accession>A0AAW9JZY4</accession>
<dbReference type="PANTHER" id="PTHR35145:SF1">
    <property type="entry name" value="CYTOPLASMIC PROTEIN"/>
    <property type="match status" value="1"/>
</dbReference>
<dbReference type="InterPro" id="IPR058532">
    <property type="entry name" value="YjbR/MT2646/Rv2570-like"/>
</dbReference>
<dbReference type="PANTHER" id="PTHR35145">
    <property type="entry name" value="CYTOPLASMIC PROTEIN-RELATED"/>
    <property type="match status" value="1"/>
</dbReference>
<dbReference type="EMBL" id="JAVBVO010000003">
    <property type="protein sequence ID" value="MDZ5759180.1"/>
    <property type="molecule type" value="Genomic_DNA"/>
</dbReference>
<evidence type="ECO:0000313" key="2">
    <source>
        <dbReference type="Proteomes" id="UP001290462"/>
    </source>
</evidence>
<dbReference type="Pfam" id="PF04237">
    <property type="entry name" value="YjbR"/>
    <property type="match status" value="1"/>
</dbReference>
<dbReference type="AlphaFoldDB" id="A0AAW9JZY4"/>
<dbReference type="GO" id="GO:0003677">
    <property type="term" value="F:DNA binding"/>
    <property type="evidence" value="ECO:0007669"/>
    <property type="project" value="UniProtKB-KW"/>
</dbReference>
<dbReference type="RefSeq" id="WP_322809086.1">
    <property type="nucleotide sequence ID" value="NZ_JAVBVO010000003.1"/>
</dbReference>
<reference evidence="1" key="1">
    <citation type="submission" date="2023-08" db="EMBL/GenBank/DDBJ databases">
        <title>Genomic characterization of piscicolin 126 produced by Carnobacterium maltaromaticum CM22 strain isolated from salmon (Salmo salar).</title>
        <authorList>
            <person name="Gonzalez-Gragera E."/>
            <person name="Garcia-Lopez J.D."/>
            <person name="Teso-Perez C."/>
            <person name="Gimenez-Hernandez I."/>
            <person name="Peralta-Sanchez J.M."/>
            <person name="Valdivia E."/>
            <person name="Montalban-Lopez M."/>
            <person name="Martin-Platero A.M."/>
            <person name="Banos A."/>
            <person name="Martinez-Bueno M."/>
        </authorList>
    </citation>
    <scope>NUCLEOTIDE SEQUENCE</scope>
    <source>
        <strain evidence="1">CM22</strain>
    </source>
</reference>
<dbReference type="Proteomes" id="UP001290462">
    <property type="component" value="Unassembled WGS sequence"/>
</dbReference>
<evidence type="ECO:0000313" key="1">
    <source>
        <dbReference type="EMBL" id="MDZ5759180.1"/>
    </source>
</evidence>
<organism evidence="1 2">
    <name type="scientific">Carnobacterium maltaromaticum</name>
    <name type="common">Carnobacterium piscicola</name>
    <dbReference type="NCBI Taxonomy" id="2751"/>
    <lineage>
        <taxon>Bacteria</taxon>
        <taxon>Bacillati</taxon>
        <taxon>Bacillota</taxon>
        <taxon>Bacilli</taxon>
        <taxon>Lactobacillales</taxon>
        <taxon>Carnobacteriaceae</taxon>
        <taxon>Carnobacterium</taxon>
    </lineage>
</organism>
<dbReference type="InterPro" id="IPR007351">
    <property type="entry name" value="YjbR"/>
</dbReference>
<dbReference type="SUPFAM" id="SSF142906">
    <property type="entry name" value="YjbR-like"/>
    <property type="match status" value="1"/>
</dbReference>
<dbReference type="InterPro" id="IPR038056">
    <property type="entry name" value="YjbR-like_sf"/>
</dbReference>
<comment type="caution">
    <text evidence="1">The sequence shown here is derived from an EMBL/GenBank/DDBJ whole genome shotgun (WGS) entry which is preliminary data.</text>
</comment>
<protein>
    <submittedName>
        <fullName evidence="1">MmcQ/YjbR family DNA-binding protein</fullName>
    </submittedName>
</protein>
<proteinExistence type="predicted"/>
<sequence>MTTREEVLSYVENNYQTKPEMTFKKFPTYCILRHKDNNKWYGLIMNVSKRKIGIESDEKIDILDVKVEPELIGALLQKEGYHPGYHMNKEHWVSIDLNSISKFTEIKEMIDNSFKMTS</sequence>
<dbReference type="Gene3D" id="3.90.1150.30">
    <property type="match status" value="1"/>
</dbReference>
<name>A0AAW9JZY4_CARML</name>
<gene>
    <name evidence="1" type="ORF">RAK27_10965</name>
</gene>
<keyword evidence="1" id="KW-0238">DNA-binding</keyword>